<feature type="transmembrane region" description="Helical" evidence="3">
    <location>
        <begin position="268"/>
        <end position="289"/>
    </location>
</feature>
<feature type="transmembrane region" description="Helical" evidence="3">
    <location>
        <begin position="459"/>
        <end position="478"/>
    </location>
</feature>
<organism evidence="4 5">
    <name type="scientific">Candidatus Dechloromonas phosphorivorans</name>
    <dbReference type="NCBI Taxonomy" id="2899244"/>
    <lineage>
        <taxon>Bacteria</taxon>
        <taxon>Pseudomonadati</taxon>
        <taxon>Pseudomonadota</taxon>
        <taxon>Betaproteobacteria</taxon>
        <taxon>Rhodocyclales</taxon>
        <taxon>Azonexaceae</taxon>
        <taxon>Dechloromonas</taxon>
    </lineage>
</organism>
<dbReference type="InterPro" id="IPR019286">
    <property type="entry name" value="DUF2339_TM"/>
</dbReference>
<evidence type="ECO:0000313" key="5">
    <source>
        <dbReference type="Proteomes" id="UP000808146"/>
    </source>
</evidence>
<feature type="coiled-coil region" evidence="1">
    <location>
        <begin position="48"/>
        <end position="75"/>
    </location>
</feature>
<keyword evidence="1" id="KW-0175">Coiled coil</keyword>
<feature type="compositionally biased region" description="Polar residues" evidence="2">
    <location>
        <begin position="97"/>
        <end position="108"/>
    </location>
</feature>
<comment type="caution">
    <text evidence="4">The sequence shown here is derived from an EMBL/GenBank/DDBJ whole genome shotgun (WGS) entry which is preliminary data.</text>
</comment>
<feature type="transmembrane region" description="Helical" evidence="3">
    <location>
        <begin position="681"/>
        <end position="700"/>
    </location>
</feature>
<feature type="compositionally biased region" description="Basic and acidic residues" evidence="2">
    <location>
        <begin position="121"/>
        <end position="130"/>
    </location>
</feature>
<feature type="compositionally biased region" description="Low complexity" evidence="2">
    <location>
        <begin position="82"/>
        <end position="96"/>
    </location>
</feature>
<feature type="transmembrane region" description="Helical" evidence="3">
    <location>
        <begin position="600"/>
        <end position="617"/>
    </location>
</feature>
<feature type="transmembrane region" description="Helical" evidence="3">
    <location>
        <begin position="374"/>
        <end position="393"/>
    </location>
</feature>
<protein>
    <submittedName>
        <fullName evidence="4">DUF2339 domain-containing protein</fullName>
    </submittedName>
</protein>
<feature type="transmembrane region" description="Helical" evidence="3">
    <location>
        <begin position="534"/>
        <end position="551"/>
    </location>
</feature>
<keyword evidence="3" id="KW-0812">Transmembrane</keyword>
<feature type="transmembrane region" description="Helical" evidence="3">
    <location>
        <begin position="648"/>
        <end position="669"/>
    </location>
</feature>
<feature type="transmembrane region" description="Helical" evidence="3">
    <location>
        <begin position="511"/>
        <end position="528"/>
    </location>
</feature>
<dbReference type="PANTHER" id="PTHR38434">
    <property type="entry name" value="BLL2549 PROTEIN"/>
    <property type="match status" value="1"/>
</dbReference>
<feature type="transmembrane region" description="Helical" evidence="3">
    <location>
        <begin position="296"/>
        <end position="315"/>
    </location>
</feature>
<feature type="transmembrane region" description="Helical" evidence="3">
    <location>
        <begin position="343"/>
        <end position="362"/>
    </location>
</feature>
<feature type="transmembrane region" description="Helical" evidence="3">
    <location>
        <begin position="12"/>
        <end position="38"/>
    </location>
</feature>
<evidence type="ECO:0000256" key="1">
    <source>
        <dbReference type="SAM" id="Coils"/>
    </source>
</evidence>
<keyword evidence="3" id="KW-0472">Membrane</keyword>
<feature type="transmembrane region" description="Helical" evidence="3">
    <location>
        <begin position="849"/>
        <end position="870"/>
    </location>
</feature>
<feature type="transmembrane region" description="Helical" evidence="3">
    <location>
        <begin position="811"/>
        <end position="829"/>
    </location>
</feature>
<gene>
    <name evidence="4" type="ORF">IPN75_17610</name>
</gene>
<accession>A0A9D7LU10</accession>
<reference evidence="4" key="1">
    <citation type="submission" date="2020-10" db="EMBL/GenBank/DDBJ databases">
        <title>Connecting structure to function with the recovery of over 1000 high-quality activated sludge metagenome-assembled genomes encoding full-length rRNA genes using long-read sequencing.</title>
        <authorList>
            <person name="Singleton C.M."/>
            <person name="Petriglieri F."/>
            <person name="Kristensen J.M."/>
            <person name="Kirkegaard R.H."/>
            <person name="Michaelsen T.Y."/>
            <person name="Andersen M.H."/>
            <person name="Karst S.M."/>
            <person name="Dueholm M.S."/>
            <person name="Nielsen P.H."/>
            <person name="Albertsen M."/>
        </authorList>
    </citation>
    <scope>NUCLEOTIDE SEQUENCE</scope>
    <source>
        <strain evidence="4">OdNE_18-Q3-R46-58_BAT3C.305</strain>
    </source>
</reference>
<dbReference type="PANTHER" id="PTHR38434:SF1">
    <property type="entry name" value="BLL2549 PROTEIN"/>
    <property type="match status" value="1"/>
</dbReference>
<feature type="transmembrane region" description="Helical" evidence="3">
    <location>
        <begin position="185"/>
        <end position="205"/>
    </location>
</feature>
<feature type="transmembrane region" description="Helical" evidence="3">
    <location>
        <begin position="211"/>
        <end position="229"/>
    </location>
</feature>
<dbReference type="AlphaFoldDB" id="A0A9D7LU10"/>
<dbReference type="EMBL" id="JADKBR010000021">
    <property type="protein sequence ID" value="MBK8892065.1"/>
    <property type="molecule type" value="Genomic_DNA"/>
</dbReference>
<feature type="transmembrane region" description="Helical" evidence="3">
    <location>
        <begin position="321"/>
        <end position="338"/>
    </location>
</feature>
<feature type="transmembrane region" description="Helical" evidence="3">
    <location>
        <begin position="405"/>
        <end position="423"/>
    </location>
</feature>
<feature type="transmembrane region" description="Helical" evidence="3">
    <location>
        <begin position="877"/>
        <end position="898"/>
    </location>
</feature>
<proteinExistence type="predicted"/>
<feature type="transmembrane region" description="Helical" evidence="3">
    <location>
        <begin position="563"/>
        <end position="580"/>
    </location>
</feature>
<feature type="transmembrane region" description="Helical" evidence="3">
    <location>
        <begin position="712"/>
        <end position="732"/>
    </location>
</feature>
<dbReference type="Pfam" id="PF10101">
    <property type="entry name" value="DUF2339"/>
    <property type="match status" value="1"/>
</dbReference>
<evidence type="ECO:0000313" key="4">
    <source>
        <dbReference type="EMBL" id="MBK8892065.1"/>
    </source>
</evidence>
<feature type="transmembrane region" description="Helical" evidence="3">
    <location>
        <begin position="241"/>
        <end position="262"/>
    </location>
</feature>
<keyword evidence="3" id="KW-1133">Transmembrane helix</keyword>
<evidence type="ECO:0000256" key="3">
    <source>
        <dbReference type="SAM" id="Phobius"/>
    </source>
</evidence>
<feature type="transmembrane region" description="Helical" evidence="3">
    <location>
        <begin position="744"/>
        <end position="765"/>
    </location>
</feature>
<feature type="transmembrane region" description="Helical" evidence="3">
    <location>
        <begin position="484"/>
        <end position="499"/>
    </location>
</feature>
<name>A0A9D7LU10_9RHOO</name>
<feature type="transmembrane region" description="Helical" evidence="3">
    <location>
        <begin position="624"/>
        <end position="642"/>
    </location>
</feature>
<feature type="compositionally biased region" description="Basic and acidic residues" evidence="2">
    <location>
        <begin position="139"/>
        <end position="152"/>
    </location>
</feature>
<dbReference type="Proteomes" id="UP000808146">
    <property type="component" value="Unassembled WGS sequence"/>
</dbReference>
<feature type="transmembrane region" description="Helical" evidence="3">
    <location>
        <begin position="429"/>
        <end position="447"/>
    </location>
</feature>
<feature type="transmembrane region" description="Helical" evidence="3">
    <location>
        <begin position="785"/>
        <end position="804"/>
    </location>
</feature>
<sequence>MRAIIAGALVGLLLGSAIGGEFSVLGAIAGALVGGYFFRSRQPPGMTSGQLEQRLLQLEKSLAEQRSELEVLRRLVTPGESVAAPPVAPTAEPAPTQYATAASDTTVSPPVPGEEPGGRWVDLDALHEPRQPTSGFRAEAPRSEPETADARPDPMAAYLKTTLGIDGDRLAVPGWLKWFWESNPLAKIGIVLLFFGVASGLRLAIDHGLLPVPVRLIATAVAGIALIAFGMAKARVAKHRVFGLALQGGGFALLYLIGYFMLTRYTMIGQGPAFAAFAALGVGCVALAARQDGPALAVFGLSGAFLAPVLAGGNAQTPLPLFLYFTLLNVFILGVDWFRAWRVLNIAGFVFTLAVGMAWAIGNYHPPHYLVTQAFVVLFLAAYSAMPVATTLFRAPGSAGWQDGMLLFGTPLVGCFLQAQLVGDTAYGLAWSALAGSLWYFMLWGLIARRAGSAPPVIAYAHFGIAAFLATIAVPLAFDAQVTSAFWATEGAAVLWYGVRTRRAIAQGTGLLMQLAAGAVLLLGWPALHRGLPVANDAVLGAALVVTAGLFSTRVLRRIEGATPVPSGLPLGWAVLWWFATGFSEISRCGPWALQPSYDLLFVAASVVAVDGLSMLWRWPQMRAVTLLLTAAAALAAFVTVGRAGHPFAGFMAFALPLALVLHQVLLAADEKRGAPFFQTVRHVGGWWLLLGSLVLEASWQAARHAQPPHFWAFVAVTAVLAASIALVAWGARRGLWPFAVAEARYVPLGVFPALAGLVVLLPLGNATLSGTDGLGWPYLPLLNVFDATQVAAAASLLLLAGLLKPEQGRLLRGIVGTIAFIWLSALAGRIAHHWGDVPFAAGPLLRSTLFHALLTLFWTVTALATLILASRHGLRTAWFGGITLLGIVGAKLLLFDATGRGTLTWAATLIGVALLVLAAGYFAPLPPEERGASHGEDE</sequence>
<feature type="transmembrane region" description="Helical" evidence="3">
    <location>
        <begin position="904"/>
        <end position="924"/>
    </location>
</feature>
<feature type="region of interest" description="Disordered" evidence="2">
    <location>
        <begin position="82"/>
        <end position="153"/>
    </location>
</feature>
<evidence type="ECO:0000256" key="2">
    <source>
        <dbReference type="SAM" id="MobiDB-lite"/>
    </source>
</evidence>